<dbReference type="GO" id="GO:0000179">
    <property type="term" value="F:rRNA (adenine-N6,N6-)-dimethyltransferase activity"/>
    <property type="evidence" value="ECO:0007669"/>
    <property type="project" value="UniProtKB-UniRule"/>
</dbReference>
<dbReference type="Pfam" id="PF00398">
    <property type="entry name" value="RrnaAD"/>
    <property type="match status" value="1"/>
</dbReference>
<keyword evidence="5 7" id="KW-0949">S-adenosyl-L-methionine</keyword>
<dbReference type="SUPFAM" id="SSF53335">
    <property type="entry name" value="S-adenosyl-L-methionine-dependent methyltransferases"/>
    <property type="match status" value="1"/>
</dbReference>
<dbReference type="GO" id="GO:0005829">
    <property type="term" value="C:cytosol"/>
    <property type="evidence" value="ECO:0007669"/>
    <property type="project" value="TreeGrafter"/>
</dbReference>
<evidence type="ECO:0000256" key="7">
    <source>
        <dbReference type="PROSITE-ProRule" id="PRU01026"/>
    </source>
</evidence>
<evidence type="ECO:0000259" key="8">
    <source>
        <dbReference type="SMART" id="SM00650"/>
    </source>
</evidence>
<gene>
    <name evidence="9" type="ORF">A2983_04290</name>
</gene>
<evidence type="ECO:0000313" key="10">
    <source>
        <dbReference type="Proteomes" id="UP000177040"/>
    </source>
</evidence>
<evidence type="ECO:0000256" key="2">
    <source>
        <dbReference type="ARBA" id="ARBA00022552"/>
    </source>
</evidence>
<dbReference type="GO" id="GO:0003723">
    <property type="term" value="F:RNA binding"/>
    <property type="evidence" value="ECO:0007669"/>
    <property type="project" value="UniProtKB-UniRule"/>
</dbReference>
<keyword evidence="1" id="KW-0963">Cytoplasm</keyword>
<dbReference type="AlphaFoldDB" id="A0A1F6N488"/>
<dbReference type="Gene3D" id="3.40.50.150">
    <property type="entry name" value="Vaccinia Virus protein VP39"/>
    <property type="match status" value="1"/>
</dbReference>
<comment type="similarity">
    <text evidence="7">Belongs to the class I-like SAM-binding methyltransferase superfamily. rRNA adenine N(6)-methyltransferase family.</text>
</comment>
<dbReference type="Gene3D" id="1.10.8.100">
    <property type="entry name" value="Ribosomal RNA adenine dimethylase-like, domain 2"/>
    <property type="match status" value="1"/>
</dbReference>
<comment type="caution">
    <text evidence="7">Lacks conserved residue(s) required for the propagation of feature annotation.</text>
</comment>
<protein>
    <submittedName>
        <fullName evidence="9">Ribosomal RNA small subunit methyltransferase A</fullName>
    </submittedName>
</protein>
<dbReference type="InterPro" id="IPR001737">
    <property type="entry name" value="KsgA/Erm"/>
</dbReference>
<evidence type="ECO:0000256" key="3">
    <source>
        <dbReference type="ARBA" id="ARBA00022603"/>
    </source>
</evidence>
<dbReference type="NCBIfam" id="TIGR00755">
    <property type="entry name" value="ksgA"/>
    <property type="match status" value="1"/>
</dbReference>
<evidence type="ECO:0000313" key="9">
    <source>
        <dbReference type="EMBL" id="OGH78692.1"/>
    </source>
</evidence>
<dbReference type="InterPro" id="IPR023165">
    <property type="entry name" value="rRNA_Ade_diMease-like_C"/>
</dbReference>
<feature type="binding site" evidence="7">
    <location>
        <position position="57"/>
    </location>
    <ligand>
        <name>S-adenosyl-L-methionine</name>
        <dbReference type="ChEBI" id="CHEBI:59789"/>
    </ligand>
</feature>
<feature type="binding site" evidence="7">
    <location>
        <position position="30"/>
    </location>
    <ligand>
        <name>S-adenosyl-L-methionine</name>
        <dbReference type="ChEBI" id="CHEBI:59789"/>
    </ligand>
</feature>
<keyword evidence="6 7" id="KW-0694">RNA-binding</keyword>
<organism evidence="9 10">
    <name type="scientific">Candidatus Magasanikbacteria bacterium RIFCSPLOWO2_01_FULL_40_15</name>
    <dbReference type="NCBI Taxonomy" id="1798686"/>
    <lineage>
        <taxon>Bacteria</taxon>
        <taxon>Candidatus Magasanikiibacteriota</taxon>
    </lineage>
</organism>
<name>A0A1F6N488_9BACT</name>
<keyword evidence="3 7" id="KW-0489">Methyltransferase</keyword>
<evidence type="ECO:0000256" key="5">
    <source>
        <dbReference type="ARBA" id="ARBA00022691"/>
    </source>
</evidence>
<comment type="caution">
    <text evidence="9">The sequence shown here is derived from an EMBL/GenBank/DDBJ whole genome shotgun (WGS) entry which is preliminary data.</text>
</comment>
<feature type="binding site" evidence="7">
    <location>
        <position position="119"/>
    </location>
    <ligand>
        <name>S-adenosyl-L-methionine</name>
        <dbReference type="ChEBI" id="CHEBI:59789"/>
    </ligand>
</feature>
<dbReference type="EMBL" id="MFQH01000003">
    <property type="protein sequence ID" value="OGH78692.1"/>
    <property type="molecule type" value="Genomic_DNA"/>
</dbReference>
<evidence type="ECO:0000256" key="4">
    <source>
        <dbReference type="ARBA" id="ARBA00022679"/>
    </source>
</evidence>
<evidence type="ECO:0000256" key="6">
    <source>
        <dbReference type="ARBA" id="ARBA00022884"/>
    </source>
</evidence>
<dbReference type="InterPro" id="IPR029063">
    <property type="entry name" value="SAM-dependent_MTases_sf"/>
</dbReference>
<proteinExistence type="inferred from homology"/>
<dbReference type="PANTHER" id="PTHR11727:SF7">
    <property type="entry name" value="DIMETHYLADENOSINE TRANSFERASE-RELATED"/>
    <property type="match status" value="1"/>
</dbReference>
<feature type="binding site" evidence="7">
    <location>
        <position position="78"/>
    </location>
    <ligand>
        <name>S-adenosyl-L-methionine</name>
        <dbReference type="ChEBI" id="CHEBI:59789"/>
    </ligand>
</feature>
<keyword evidence="4 7" id="KW-0808">Transferase</keyword>
<dbReference type="PANTHER" id="PTHR11727">
    <property type="entry name" value="DIMETHYLADENOSINE TRANSFERASE"/>
    <property type="match status" value="1"/>
</dbReference>
<dbReference type="Proteomes" id="UP000177040">
    <property type="component" value="Unassembled WGS sequence"/>
</dbReference>
<dbReference type="PROSITE" id="PS51689">
    <property type="entry name" value="SAM_RNA_A_N6_MT"/>
    <property type="match status" value="1"/>
</dbReference>
<keyword evidence="2" id="KW-0698">rRNA processing</keyword>
<dbReference type="SMART" id="SM00650">
    <property type="entry name" value="rADc"/>
    <property type="match status" value="1"/>
</dbReference>
<accession>A0A1F6N488</accession>
<dbReference type="InterPro" id="IPR020598">
    <property type="entry name" value="rRNA_Ade_methylase_Trfase_N"/>
</dbReference>
<feature type="binding site" evidence="7">
    <location>
        <position position="32"/>
    </location>
    <ligand>
        <name>S-adenosyl-L-methionine</name>
        <dbReference type="ChEBI" id="CHEBI:59789"/>
    </ligand>
</feature>
<feature type="domain" description="Ribosomal RNA adenine methylase transferase N-terminal" evidence="8">
    <location>
        <begin position="37"/>
        <end position="211"/>
    </location>
</feature>
<dbReference type="InterPro" id="IPR011530">
    <property type="entry name" value="rRNA_adenine_dimethylase"/>
</dbReference>
<evidence type="ECO:0000256" key="1">
    <source>
        <dbReference type="ARBA" id="ARBA00022490"/>
    </source>
</evidence>
<sequence>MNYPDLLKPPVLKELCVEYNFSPSKKYGQNYLISDRPIREMITAADLKITDTIVEIGPGFGVLTLAVAPLVQKIIAYEIEKNLQPYWEDIIRKNPNIEIIWGNALYELRTPPKYKIVANLPYQITAFAFRTFFALDPLPDVIVVMVQKEVADRMCAPPGKKTATTKVSDVSALSVLVHYFGTPKLITKVSRGSFWPSPNVDSAVVAITNIRSRPDAKTFMSLVHAGFSHKRKIMLGNIAQAFDIPIETLKVIFQKIDLNEKIRAEALTLEQWEALFAMLKGKLSTD</sequence>
<reference evidence="9 10" key="1">
    <citation type="journal article" date="2016" name="Nat. Commun.">
        <title>Thousands of microbial genomes shed light on interconnected biogeochemical processes in an aquifer system.</title>
        <authorList>
            <person name="Anantharaman K."/>
            <person name="Brown C.T."/>
            <person name="Hug L.A."/>
            <person name="Sharon I."/>
            <person name="Castelle C.J."/>
            <person name="Probst A.J."/>
            <person name="Thomas B.C."/>
            <person name="Singh A."/>
            <person name="Wilkins M.J."/>
            <person name="Karaoz U."/>
            <person name="Brodie E.L."/>
            <person name="Williams K.H."/>
            <person name="Hubbard S.S."/>
            <person name="Banfield J.F."/>
        </authorList>
    </citation>
    <scope>NUCLEOTIDE SEQUENCE [LARGE SCALE GENOMIC DNA]</scope>
</reference>